<gene>
    <name evidence="1" type="ORF">JM93_03224</name>
</gene>
<evidence type="ECO:0000313" key="2">
    <source>
        <dbReference type="Proteomes" id="UP000320593"/>
    </source>
</evidence>
<proteinExistence type="predicted"/>
<dbReference type="EMBL" id="VLLF01000008">
    <property type="protein sequence ID" value="TWI82710.1"/>
    <property type="molecule type" value="Genomic_DNA"/>
</dbReference>
<name>A0A562SPV9_9HYPH</name>
<sequence length="110" mass="11633">MRQGHAKALRELKSEIDFIAAKIKILIDRDDKESKEEMKKAMSDLDDGMQALREFEAAAGSEGQSGGSGEVSSVSIGTAEGIDPALFPVDTAVPVSTNTATVSVQPQLIV</sequence>
<accession>A0A562SPV9</accession>
<reference evidence="1 2" key="1">
    <citation type="submission" date="2019-07" db="EMBL/GenBank/DDBJ databases">
        <title>Genomic Encyclopedia of Archaeal and Bacterial Type Strains, Phase II (KMG-II): from individual species to whole genera.</title>
        <authorList>
            <person name="Goeker M."/>
        </authorList>
    </citation>
    <scope>NUCLEOTIDE SEQUENCE [LARGE SCALE GENOMIC DNA]</scope>
    <source>
        <strain evidence="1 2">ATCC BAA-252</strain>
    </source>
</reference>
<protein>
    <submittedName>
        <fullName evidence="1">Uncharacterized protein</fullName>
    </submittedName>
</protein>
<organism evidence="1 2">
    <name type="scientific">Roseibium hamelinense</name>
    <dbReference type="NCBI Taxonomy" id="150831"/>
    <lineage>
        <taxon>Bacteria</taxon>
        <taxon>Pseudomonadati</taxon>
        <taxon>Pseudomonadota</taxon>
        <taxon>Alphaproteobacteria</taxon>
        <taxon>Hyphomicrobiales</taxon>
        <taxon>Stappiaceae</taxon>
        <taxon>Roseibium</taxon>
    </lineage>
</organism>
<dbReference type="Proteomes" id="UP000320593">
    <property type="component" value="Unassembled WGS sequence"/>
</dbReference>
<keyword evidence="2" id="KW-1185">Reference proteome</keyword>
<evidence type="ECO:0000313" key="1">
    <source>
        <dbReference type="EMBL" id="TWI82710.1"/>
    </source>
</evidence>
<dbReference type="AlphaFoldDB" id="A0A562SPV9"/>
<comment type="caution">
    <text evidence="1">The sequence shown here is derived from an EMBL/GenBank/DDBJ whole genome shotgun (WGS) entry which is preliminary data.</text>
</comment>